<evidence type="ECO:0000313" key="10">
    <source>
        <dbReference type="Proteomes" id="UP000244069"/>
    </source>
</evidence>
<dbReference type="CDD" id="cd00130">
    <property type="entry name" value="PAS"/>
    <property type="match status" value="1"/>
</dbReference>
<dbReference type="Gene3D" id="3.30.450.20">
    <property type="entry name" value="PAS domain"/>
    <property type="match status" value="1"/>
</dbReference>
<dbReference type="GO" id="GO:0004888">
    <property type="term" value="F:transmembrane signaling receptor activity"/>
    <property type="evidence" value="ECO:0007669"/>
    <property type="project" value="InterPro"/>
</dbReference>
<dbReference type="InterPro" id="IPR000700">
    <property type="entry name" value="PAS-assoc_C"/>
</dbReference>
<keyword evidence="4" id="KW-0807">Transducer</keyword>
<organism evidence="9 10">
    <name type="scientific">Allosediminivita pacifica</name>
    <dbReference type="NCBI Taxonomy" id="1267769"/>
    <lineage>
        <taxon>Bacteria</taxon>
        <taxon>Pseudomonadati</taxon>
        <taxon>Pseudomonadota</taxon>
        <taxon>Alphaproteobacteria</taxon>
        <taxon>Rhodobacterales</taxon>
        <taxon>Paracoccaceae</taxon>
        <taxon>Allosediminivita</taxon>
    </lineage>
</organism>
<dbReference type="GO" id="GO:0007165">
    <property type="term" value="P:signal transduction"/>
    <property type="evidence" value="ECO:0007669"/>
    <property type="project" value="UniProtKB-KW"/>
</dbReference>
<dbReference type="InterPro" id="IPR004090">
    <property type="entry name" value="Chemotax_Me-accpt_rcpt"/>
</dbReference>
<evidence type="ECO:0000259" key="6">
    <source>
        <dbReference type="PROSITE" id="PS50111"/>
    </source>
</evidence>
<feature type="domain" description="PAC" evidence="7">
    <location>
        <begin position="87"/>
        <end position="141"/>
    </location>
</feature>
<comment type="caution">
    <text evidence="9">The sequence shown here is derived from an EMBL/GenBank/DDBJ whole genome shotgun (WGS) entry which is preliminary data.</text>
</comment>
<feature type="domain" description="HAMP" evidence="8">
    <location>
        <begin position="139"/>
        <end position="182"/>
    </location>
</feature>
<dbReference type="FunFam" id="1.10.287.950:FF:000001">
    <property type="entry name" value="Methyl-accepting chemotaxis sensory transducer"/>
    <property type="match status" value="1"/>
</dbReference>
<keyword evidence="10" id="KW-1185">Reference proteome</keyword>
<evidence type="ECO:0000256" key="2">
    <source>
        <dbReference type="ARBA" id="ARBA00022500"/>
    </source>
</evidence>
<evidence type="ECO:0000256" key="3">
    <source>
        <dbReference type="ARBA" id="ARBA00029447"/>
    </source>
</evidence>
<dbReference type="NCBIfam" id="TIGR00229">
    <property type="entry name" value="sensory_box"/>
    <property type="match status" value="1"/>
</dbReference>
<dbReference type="InterPro" id="IPR000014">
    <property type="entry name" value="PAS"/>
</dbReference>
<name>A0A2T6ASW1_9RHOB</name>
<dbReference type="Pfam" id="PF00015">
    <property type="entry name" value="MCPsignal"/>
    <property type="match status" value="1"/>
</dbReference>
<dbReference type="InterPro" id="IPR035965">
    <property type="entry name" value="PAS-like_dom_sf"/>
</dbReference>
<evidence type="ECO:0000259" key="7">
    <source>
        <dbReference type="PROSITE" id="PS50113"/>
    </source>
</evidence>
<evidence type="ECO:0000259" key="8">
    <source>
        <dbReference type="PROSITE" id="PS50885"/>
    </source>
</evidence>
<dbReference type="SMART" id="SM00283">
    <property type="entry name" value="MA"/>
    <property type="match status" value="1"/>
</dbReference>
<protein>
    <submittedName>
        <fullName evidence="9">Methyl-accepting chemotaxis sensory transducer with Pas/Pac sensor</fullName>
    </submittedName>
</protein>
<dbReference type="PANTHER" id="PTHR43531:SF11">
    <property type="entry name" value="METHYL-ACCEPTING CHEMOTAXIS PROTEIN 3"/>
    <property type="match status" value="1"/>
</dbReference>
<dbReference type="Proteomes" id="UP000244069">
    <property type="component" value="Unassembled WGS sequence"/>
</dbReference>
<keyword evidence="2" id="KW-0145">Chemotaxis</keyword>
<dbReference type="PRINTS" id="PR00260">
    <property type="entry name" value="CHEMTRNSDUCR"/>
</dbReference>
<feature type="domain" description="Methyl-accepting transducer" evidence="6">
    <location>
        <begin position="187"/>
        <end position="416"/>
    </location>
</feature>
<evidence type="ECO:0000256" key="1">
    <source>
        <dbReference type="ARBA" id="ARBA00004370"/>
    </source>
</evidence>
<dbReference type="CDD" id="cd11386">
    <property type="entry name" value="MCP_signal"/>
    <property type="match status" value="1"/>
</dbReference>
<dbReference type="SUPFAM" id="SSF58104">
    <property type="entry name" value="Methyl-accepting chemotaxis protein (MCP) signaling domain"/>
    <property type="match status" value="1"/>
</dbReference>
<dbReference type="InterPro" id="IPR001610">
    <property type="entry name" value="PAC"/>
</dbReference>
<dbReference type="PROSITE" id="PS50885">
    <property type="entry name" value="HAMP"/>
    <property type="match status" value="1"/>
</dbReference>
<sequence>MPLFARRAPAPTQDAADAALLQMVMNTQAVIHFTPDGTILQANDNFLNALEYTSAEIVGKHHSMFVEEQFRDTDEYRQFWSRLAAGESFSDNFPRRTKSGGRIWIQATYAPVTDAAGNVTRVVKVASDVTERTTCVFGLARGLYHLREGDLTHRVPGSSLPDMDKLATAYNAAAEQMADMVGNVKAITATIGATSGALGQSSDDLSARTETQAATLEESAAAVQELTSSASEAAENARNVTEVARQTSAAAESSGDLVAQVTAAMERIEQSSGKISQIVTVIDDIAFQTNLLALNAGVEAARAGEAGRGFAVVASEVRGLAQRSAESAQEIKALIRESSEHVTEGAELVNNGSAELSRIFEGVSEITGRITEVARSLSDQSGTLSEINTAISQLDKVTQQNAAMVSETTDASRSLANDAQSLNNEVAHFRTSPEEPGGWKVGDPPMQGAGKRRA</sequence>
<dbReference type="PROSITE" id="PS50113">
    <property type="entry name" value="PAC"/>
    <property type="match status" value="1"/>
</dbReference>
<comment type="similarity">
    <text evidence="3">Belongs to the methyl-accepting chemotaxis (MCP) protein family.</text>
</comment>
<proteinExistence type="inferred from homology"/>
<dbReference type="InterPro" id="IPR051310">
    <property type="entry name" value="MCP_chemotaxis"/>
</dbReference>
<dbReference type="InterPro" id="IPR013656">
    <property type="entry name" value="PAS_4"/>
</dbReference>
<dbReference type="OrthoDB" id="9765776at2"/>
<comment type="subcellular location">
    <subcellularLocation>
        <location evidence="1">Membrane</location>
    </subcellularLocation>
</comment>
<dbReference type="GO" id="GO:0016020">
    <property type="term" value="C:membrane"/>
    <property type="evidence" value="ECO:0007669"/>
    <property type="project" value="UniProtKB-SubCell"/>
</dbReference>
<dbReference type="GO" id="GO:0006935">
    <property type="term" value="P:chemotaxis"/>
    <property type="evidence" value="ECO:0007669"/>
    <property type="project" value="UniProtKB-KW"/>
</dbReference>
<feature type="region of interest" description="Disordered" evidence="5">
    <location>
        <begin position="429"/>
        <end position="454"/>
    </location>
</feature>
<dbReference type="PANTHER" id="PTHR43531">
    <property type="entry name" value="PROTEIN ICFG"/>
    <property type="match status" value="1"/>
</dbReference>
<dbReference type="InterPro" id="IPR004089">
    <property type="entry name" value="MCPsignal_dom"/>
</dbReference>
<dbReference type="EMBL" id="QBKN01000014">
    <property type="protein sequence ID" value="PTX46908.1"/>
    <property type="molecule type" value="Genomic_DNA"/>
</dbReference>
<dbReference type="SMART" id="SM00086">
    <property type="entry name" value="PAC"/>
    <property type="match status" value="1"/>
</dbReference>
<gene>
    <name evidence="9" type="ORF">C8N44_11450</name>
</gene>
<dbReference type="Pfam" id="PF08448">
    <property type="entry name" value="PAS_4"/>
    <property type="match status" value="1"/>
</dbReference>
<evidence type="ECO:0000256" key="4">
    <source>
        <dbReference type="PROSITE-ProRule" id="PRU00284"/>
    </source>
</evidence>
<dbReference type="RefSeq" id="WP_107976913.1">
    <property type="nucleotide sequence ID" value="NZ_BMEZ01000015.1"/>
</dbReference>
<evidence type="ECO:0000313" key="9">
    <source>
        <dbReference type="EMBL" id="PTX46908.1"/>
    </source>
</evidence>
<dbReference type="Gene3D" id="1.10.287.950">
    <property type="entry name" value="Methyl-accepting chemotaxis protein"/>
    <property type="match status" value="1"/>
</dbReference>
<accession>A0A2T6ASW1</accession>
<reference evidence="9 10" key="1">
    <citation type="submission" date="2018-04" db="EMBL/GenBank/DDBJ databases">
        <title>Genomic Encyclopedia of Archaeal and Bacterial Type Strains, Phase II (KMG-II): from individual species to whole genera.</title>
        <authorList>
            <person name="Goeker M."/>
        </authorList>
    </citation>
    <scope>NUCLEOTIDE SEQUENCE [LARGE SCALE GENOMIC DNA]</scope>
    <source>
        <strain evidence="9 10">DSM 29329</strain>
    </source>
</reference>
<dbReference type="InterPro" id="IPR003660">
    <property type="entry name" value="HAMP_dom"/>
</dbReference>
<evidence type="ECO:0000256" key="5">
    <source>
        <dbReference type="SAM" id="MobiDB-lite"/>
    </source>
</evidence>
<dbReference type="PROSITE" id="PS50111">
    <property type="entry name" value="CHEMOTAXIS_TRANSDUC_2"/>
    <property type="match status" value="1"/>
</dbReference>
<dbReference type="AlphaFoldDB" id="A0A2T6ASW1"/>
<dbReference type="SUPFAM" id="SSF55785">
    <property type="entry name" value="PYP-like sensor domain (PAS domain)"/>
    <property type="match status" value="1"/>
</dbReference>